<evidence type="ECO:0000313" key="2">
    <source>
        <dbReference type="Proteomes" id="UP000053447"/>
    </source>
</evidence>
<reference evidence="2" key="1">
    <citation type="journal article" date="2016" name="Nat. Commun.">
        <title>Genome analysis of three Pneumocystis species reveals adaptation mechanisms to life exclusively in mammalian hosts.</title>
        <authorList>
            <person name="Ma L."/>
            <person name="Chen Z."/>
            <person name="Huang D.W."/>
            <person name="Kutty G."/>
            <person name="Ishihara M."/>
            <person name="Wang H."/>
            <person name="Abouelleil A."/>
            <person name="Bishop L."/>
            <person name="Davey E."/>
            <person name="Deng R."/>
            <person name="Deng X."/>
            <person name="Fan L."/>
            <person name="Fantoni G."/>
            <person name="Fitzgerald M."/>
            <person name="Gogineni E."/>
            <person name="Goldberg J.M."/>
            <person name="Handley G."/>
            <person name="Hu X."/>
            <person name="Huber C."/>
            <person name="Jiao X."/>
            <person name="Jones K."/>
            <person name="Levin J.Z."/>
            <person name="Liu Y."/>
            <person name="Macdonald P."/>
            <person name="Melnikov A."/>
            <person name="Raley C."/>
            <person name="Sassi M."/>
            <person name="Sherman B.T."/>
            <person name="Song X."/>
            <person name="Sykes S."/>
            <person name="Tran B."/>
            <person name="Walsh L."/>
            <person name="Xia Y."/>
            <person name="Yang J."/>
            <person name="Young S."/>
            <person name="Zeng Q."/>
            <person name="Zheng X."/>
            <person name="Stephens R."/>
            <person name="Nusbaum C."/>
            <person name="Birren B.W."/>
            <person name="Azadi P."/>
            <person name="Lempicki R.A."/>
            <person name="Cuomo C.A."/>
            <person name="Kovacs J.A."/>
        </authorList>
    </citation>
    <scope>NUCLEOTIDE SEQUENCE [LARGE SCALE GENOMIC DNA]</scope>
    <source>
        <strain evidence="2">RU7</strain>
    </source>
</reference>
<evidence type="ECO:0000313" key="1">
    <source>
        <dbReference type="EMBL" id="KTW29119.1"/>
    </source>
</evidence>
<comment type="caution">
    <text evidence="1">The sequence shown here is derived from an EMBL/GenBank/DDBJ whole genome shotgun (WGS) entry which is preliminary data.</text>
</comment>
<dbReference type="VEuPathDB" id="FungiDB:T551_02393"/>
<keyword evidence="2" id="KW-1185">Reference proteome</keyword>
<dbReference type="AlphaFoldDB" id="A0A0W4ZL66"/>
<organism evidence="1 2">
    <name type="scientific">Pneumocystis jirovecii (strain RU7)</name>
    <name type="common">Human pneumocystis pneumonia agent</name>
    <dbReference type="NCBI Taxonomy" id="1408657"/>
    <lineage>
        <taxon>Eukaryota</taxon>
        <taxon>Fungi</taxon>
        <taxon>Dikarya</taxon>
        <taxon>Ascomycota</taxon>
        <taxon>Taphrinomycotina</taxon>
        <taxon>Pneumocystomycetes</taxon>
        <taxon>Pneumocystaceae</taxon>
        <taxon>Pneumocystis</taxon>
    </lineage>
</organism>
<gene>
    <name evidence="1" type="ORF">T551_02393</name>
</gene>
<dbReference type="Proteomes" id="UP000053447">
    <property type="component" value="Unassembled WGS sequence"/>
</dbReference>
<dbReference type="GeneID" id="28940911"/>
<protein>
    <submittedName>
        <fullName evidence="1">Uncharacterized protein</fullName>
    </submittedName>
</protein>
<dbReference type="EMBL" id="LFWA01000010">
    <property type="protein sequence ID" value="KTW29119.1"/>
    <property type="molecule type" value="Genomic_DNA"/>
</dbReference>
<dbReference type="OrthoDB" id="10382276at2759"/>
<proteinExistence type="predicted"/>
<sequence length="139" mass="16089">MISLENYSDKNGTFLYAPIPFRINSSVSTVIETWQNPENNENNNWIEEQWVSEQLHLQVPSPNHIIRPPNPLHRSLRQYRLCTSNLSNGLTNRTRSRSMSEIPTTFHIGRCITHSRTLQYGTKVPNIYNTCITLRGYAS</sequence>
<name>A0A0W4ZL66_PNEJ7</name>
<dbReference type="RefSeq" id="XP_018229228.1">
    <property type="nucleotide sequence ID" value="XM_018374656.1"/>
</dbReference>
<accession>A0A0W4ZL66</accession>